<accession>A0A318UE57</accession>
<keyword evidence="1" id="KW-1133">Transmembrane helix</keyword>
<dbReference type="Proteomes" id="UP000248198">
    <property type="component" value="Unassembled WGS sequence"/>
</dbReference>
<evidence type="ECO:0000313" key="3">
    <source>
        <dbReference type="Proteomes" id="UP000248198"/>
    </source>
</evidence>
<reference evidence="2 3" key="1">
    <citation type="submission" date="2018-06" db="EMBL/GenBank/DDBJ databases">
        <title>Genomic Encyclopedia of Archaeal and Bacterial Type Strains, Phase II (KMG-II): from individual species to whole genera.</title>
        <authorList>
            <person name="Goeker M."/>
        </authorList>
    </citation>
    <scope>NUCLEOTIDE SEQUENCE [LARGE SCALE GENOMIC DNA]</scope>
    <source>
        <strain evidence="2 3">DSM 27372</strain>
    </source>
</reference>
<comment type="caution">
    <text evidence="2">The sequence shown here is derived from an EMBL/GenBank/DDBJ whole genome shotgun (WGS) entry which is preliminary data.</text>
</comment>
<name>A0A318UE57_9SPHI</name>
<protein>
    <submittedName>
        <fullName evidence="2">Uncharacterized protein</fullName>
    </submittedName>
</protein>
<gene>
    <name evidence="2" type="ORF">B0O44_10397</name>
</gene>
<dbReference type="RefSeq" id="WP_146229787.1">
    <property type="nucleotide sequence ID" value="NZ_QKLU01000003.1"/>
</dbReference>
<feature type="transmembrane region" description="Helical" evidence="1">
    <location>
        <begin position="38"/>
        <end position="56"/>
    </location>
</feature>
<keyword evidence="3" id="KW-1185">Reference proteome</keyword>
<dbReference type="OrthoDB" id="946740at2"/>
<proteinExistence type="predicted"/>
<evidence type="ECO:0000256" key="1">
    <source>
        <dbReference type="SAM" id="Phobius"/>
    </source>
</evidence>
<sequence>MSGPTCYLDRIIPFEWDIVFENLHTYNFYNFITTKMKIIFFVALTIGIVVANQSFAQNNNLDKSGIYFSSGDFIKQNLSYRPDNNMRDYRIKLHELFESPSIAIIYDGKKQKLMKNEVYGYRDKLGRDYRFTNNKVYQILDTTNFYLYKKDKYQQIGKGQKIVPEYFFSLKAGEKIQDLTLYNLKTTFSKNAAFQDLIDAQFNYDNELMKYDDVYETYRIKHIYSRSLIK</sequence>
<dbReference type="EMBL" id="QKLU01000003">
    <property type="protein sequence ID" value="PYF74652.1"/>
    <property type="molecule type" value="Genomic_DNA"/>
</dbReference>
<organism evidence="2 3">
    <name type="scientific">Pedobacter nutrimenti</name>
    <dbReference type="NCBI Taxonomy" id="1241337"/>
    <lineage>
        <taxon>Bacteria</taxon>
        <taxon>Pseudomonadati</taxon>
        <taxon>Bacteroidota</taxon>
        <taxon>Sphingobacteriia</taxon>
        <taxon>Sphingobacteriales</taxon>
        <taxon>Sphingobacteriaceae</taxon>
        <taxon>Pedobacter</taxon>
    </lineage>
</organism>
<evidence type="ECO:0000313" key="2">
    <source>
        <dbReference type="EMBL" id="PYF74652.1"/>
    </source>
</evidence>
<keyword evidence="1" id="KW-0812">Transmembrane</keyword>
<keyword evidence="1" id="KW-0472">Membrane</keyword>
<dbReference type="AlphaFoldDB" id="A0A318UE57"/>